<evidence type="ECO:0000313" key="2">
    <source>
        <dbReference type="Proteomes" id="UP000683497"/>
    </source>
</evidence>
<dbReference type="Proteomes" id="UP000683497">
    <property type="component" value="Chromosome"/>
</dbReference>
<keyword evidence="2" id="KW-1185">Reference proteome</keyword>
<name>A0ABX8JY36_9ENTR</name>
<evidence type="ECO:0000313" key="1">
    <source>
        <dbReference type="EMBL" id="QWW81180.1"/>
    </source>
</evidence>
<proteinExistence type="predicted"/>
<accession>A0ABX8JY36</accession>
<reference evidence="1 2" key="1">
    <citation type="submission" date="2021-06" db="EMBL/GenBank/DDBJ databases">
        <title>Leclercia pneumoniae sp. nov.</title>
        <authorList>
            <person name="Hoenemann M."/>
            <person name="Viehweger A."/>
            <person name="Dietze N."/>
        </authorList>
    </citation>
    <scope>NUCLEOTIDE SEQUENCE [LARGE SCALE GENOMIC DNA]</scope>
    <source>
        <strain evidence="2">49125</strain>
    </source>
</reference>
<protein>
    <submittedName>
        <fullName evidence="1">Uncharacterized protein</fullName>
    </submittedName>
</protein>
<gene>
    <name evidence="1" type="ORF">KQ929_08200</name>
</gene>
<organism evidence="1 2">
    <name type="scientific">Leclercia pneumoniae</name>
    <dbReference type="NCBI Taxonomy" id="2815358"/>
    <lineage>
        <taxon>Bacteria</taxon>
        <taxon>Pseudomonadati</taxon>
        <taxon>Pseudomonadota</taxon>
        <taxon>Gammaproteobacteria</taxon>
        <taxon>Enterobacterales</taxon>
        <taxon>Enterobacteriaceae</taxon>
        <taxon>Leclercia</taxon>
    </lineage>
</organism>
<dbReference type="EMBL" id="CP076838">
    <property type="protein sequence ID" value="QWW81180.1"/>
    <property type="molecule type" value="Genomic_DNA"/>
</dbReference>
<dbReference type="RefSeq" id="WP_207291921.1">
    <property type="nucleotide sequence ID" value="NZ_CP071383.1"/>
</dbReference>
<sequence>MKSNFAWGDSKFPQVGQEVNFWIDEDSRYAQGVVVYSGRKGATVDIGYLASSGEPGDFSPITEEDRKKYAFINALHYDPCVIGEHRLFKNTAEALYDAIKAGKVPGVKLESS</sequence>